<dbReference type="OrthoDB" id="9759476at2"/>
<dbReference type="Gene3D" id="3.90.1640.10">
    <property type="entry name" value="inorganic pyrophosphatase (n-terminal core)"/>
    <property type="match status" value="1"/>
</dbReference>
<keyword evidence="1 3" id="KW-0472">Membrane</keyword>
<comment type="function">
    <text evidence="1">Has phosphodiesterase (PDE) activity against cyclic-di-AMP (c-di-AMP).</text>
</comment>
<comment type="caution">
    <text evidence="6">The sequence shown here is derived from an EMBL/GenBank/DDBJ whole genome shotgun (WGS) entry which is preliminary data.</text>
</comment>
<reference evidence="6 7" key="1">
    <citation type="submission" date="2014-07" db="EMBL/GenBank/DDBJ databases">
        <title>Draft genome of Clostridium celerecrescens 152B isolated from sediments associated with methane hydrate from Krishna Godavari basin.</title>
        <authorList>
            <person name="Honkalas V.S."/>
            <person name="Dabir A.P."/>
            <person name="Arora P."/>
            <person name="Dhakephalkar P.K."/>
        </authorList>
    </citation>
    <scope>NUCLEOTIDE SEQUENCE [LARGE SCALE GENOMIC DNA]</scope>
    <source>
        <strain evidence="6 7">152B</strain>
    </source>
</reference>
<keyword evidence="7" id="KW-1185">Reference proteome</keyword>
<feature type="binding site" evidence="2">
    <location>
        <position position="381"/>
    </location>
    <ligand>
        <name>Mn(2+)</name>
        <dbReference type="ChEBI" id="CHEBI:29035"/>
        <label>2</label>
    </ligand>
</feature>
<organism evidence="6 7">
    <name type="scientific">Lacrimispora celerecrescens</name>
    <dbReference type="NCBI Taxonomy" id="29354"/>
    <lineage>
        <taxon>Bacteria</taxon>
        <taxon>Bacillati</taxon>
        <taxon>Bacillota</taxon>
        <taxon>Clostridia</taxon>
        <taxon>Lachnospirales</taxon>
        <taxon>Lachnospiraceae</taxon>
        <taxon>Lacrimispora</taxon>
    </lineage>
</organism>
<feature type="transmembrane region" description="Helical" evidence="3">
    <location>
        <begin position="14"/>
        <end position="35"/>
    </location>
</feature>
<evidence type="ECO:0000313" key="7">
    <source>
        <dbReference type="Proteomes" id="UP000028525"/>
    </source>
</evidence>
<dbReference type="Pfam" id="PF01368">
    <property type="entry name" value="DHH"/>
    <property type="match status" value="1"/>
</dbReference>
<feature type="binding site" evidence="2">
    <location>
        <position position="449"/>
    </location>
    <ligand>
        <name>Mn(2+)</name>
        <dbReference type="ChEBI" id="CHEBI:29035"/>
        <label>1</label>
    </ligand>
</feature>
<evidence type="ECO:0000259" key="4">
    <source>
        <dbReference type="Pfam" id="PF01368"/>
    </source>
</evidence>
<dbReference type="InterPro" id="IPR003156">
    <property type="entry name" value="DHHA1_dom"/>
</dbReference>
<name>A0A084JKS0_9FIRM</name>
<keyword evidence="2" id="KW-0479">Metal-binding</keyword>
<keyword evidence="3" id="KW-1133">Transmembrane helix</keyword>
<feature type="transmembrane region" description="Helical" evidence="3">
    <location>
        <begin position="41"/>
        <end position="60"/>
    </location>
</feature>
<dbReference type="InterPro" id="IPR051319">
    <property type="entry name" value="Oligoribo/pAp-PDE_c-di-AMP_PDE"/>
</dbReference>
<dbReference type="FunFam" id="3.90.1640.10:FF:000002">
    <property type="entry name" value="Cyclic-di-AMP phosphodiesterase"/>
    <property type="match status" value="1"/>
</dbReference>
<feature type="domain" description="DHHA1" evidence="5">
    <location>
        <begin position="601"/>
        <end position="678"/>
    </location>
</feature>
<keyword evidence="3" id="KW-0812">Transmembrane</keyword>
<evidence type="ECO:0000259" key="5">
    <source>
        <dbReference type="Pfam" id="PF02272"/>
    </source>
</evidence>
<gene>
    <name evidence="6" type="ORF">IO98_14390</name>
</gene>
<dbReference type="STRING" id="29354.IO98_14390"/>
<keyword evidence="2" id="KW-0464">Manganese</keyword>
<dbReference type="PANTHER" id="PTHR47618:SF2">
    <property type="entry name" value="CYCLIC-DI-AMP PHOSPHODIESTERASE GDPP"/>
    <property type="match status" value="1"/>
</dbReference>
<feature type="binding site" evidence="2">
    <location>
        <position position="473"/>
    </location>
    <ligand>
        <name>Mn(2+)</name>
        <dbReference type="ChEBI" id="CHEBI:29035"/>
        <label>2</label>
    </ligand>
</feature>
<dbReference type="EC" id="3.1.4.-" evidence="1"/>
<sequence>MKEKFKIKGQLRTYMQWPLYLSALLIAANTVIGAASTKAGIIMAIFTLLYVGIAVWLYTYRRKLLMSGLVEFSAEYSWMQKQLLTDLELPYGMADENGRILWGNTAFSEVLGEEKPLKITKKNLTTIFPEITKEVLKLNEGTAVLHAACNGRKYQIRLKAVYMKDSPEAIISSVGVEAAGQMLVAVYLFDETEILTYKQMVDDQKMVAGLIYLDNYDEALESVEEVRRSLLTALIDRKITKYISNMNGIVKKLEKDKYFISIKQSYITELKENRFSILEEVKTVNIGNEMAVTLSIGLGMNGDSYSRNYEFARIAIDMALGRGGDQAVIKDGERIQYFGGKAQQVEKTTRVKARVKAHALRELMETKDRLLIMGHRLTDIDAFGAAVGIYRIATAMDKKAHIIINEVTTSVRPILDRFVGNPDYPEDLFLTGAKAAELVDGNTLLVVVDVNRPSITDAPELLRLVKTIVVLDHHRQSSEIIDNAVLSYVEPYASSSCEMVAEVLQYIADGIKIKSAEADALYAGIVIDTNNFTNQTGVRTFEAAAFLRRNGADVVRVRKMFRDDLEDYKAKAEAVREAEIFENSFAISVCSSEGIGSPTVVGAQAANELLDIAGIKASIVMTDYNNAVYISARSIDEVNVQVMMEKLGGGGHRTIAGAQLAGVSIEEAKTRVEAVIKEMLEKGDIS</sequence>
<accession>A0A084JKS0</accession>
<proteinExistence type="inferred from homology"/>
<dbReference type="Gene3D" id="3.30.450.20">
    <property type="entry name" value="PAS domain"/>
    <property type="match status" value="1"/>
</dbReference>
<dbReference type="AlphaFoldDB" id="A0A084JKS0"/>
<keyword evidence="1" id="KW-0378">Hydrolase</keyword>
<feature type="binding site" evidence="2">
    <location>
        <position position="379"/>
    </location>
    <ligand>
        <name>Mn(2+)</name>
        <dbReference type="ChEBI" id="CHEBI:29035"/>
        <label>1</label>
    </ligand>
</feature>
<evidence type="ECO:0000256" key="1">
    <source>
        <dbReference type="PIRNR" id="PIRNR026583"/>
    </source>
</evidence>
<dbReference type="Gene3D" id="3.10.310.30">
    <property type="match status" value="1"/>
</dbReference>
<comment type="subcellular location">
    <subcellularLocation>
        <location evidence="1">Cell membrane</location>
    </subcellularLocation>
</comment>
<keyword evidence="1" id="KW-1003">Cell membrane</keyword>
<dbReference type="GO" id="GO:0005886">
    <property type="term" value="C:plasma membrane"/>
    <property type="evidence" value="ECO:0007669"/>
    <property type="project" value="UniProtKB-SubCell"/>
</dbReference>
<evidence type="ECO:0000256" key="2">
    <source>
        <dbReference type="PIRSR" id="PIRSR026583-50"/>
    </source>
</evidence>
<comment type="cofactor">
    <cofactor evidence="2">
        <name>Mn(2+)</name>
        <dbReference type="ChEBI" id="CHEBI:29035"/>
    </cofactor>
    <text evidence="2">For phosphodiesterase activity, probably binds 2 Mn(2+) per subunit.</text>
</comment>
<dbReference type="RefSeq" id="WP_038282168.1">
    <property type="nucleotide sequence ID" value="NZ_JPME01000016.1"/>
</dbReference>
<dbReference type="PIRSF" id="PIRSF026583">
    <property type="entry name" value="YybT"/>
    <property type="match status" value="1"/>
</dbReference>
<dbReference type="SUPFAM" id="SSF64182">
    <property type="entry name" value="DHH phosphoesterases"/>
    <property type="match status" value="1"/>
</dbReference>
<dbReference type="InterPro" id="IPR038763">
    <property type="entry name" value="DHH_sf"/>
</dbReference>
<dbReference type="Proteomes" id="UP000028525">
    <property type="component" value="Unassembled WGS sequence"/>
</dbReference>
<dbReference type="InterPro" id="IPR014528">
    <property type="entry name" value="GdpP/PdeA"/>
</dbReference>
<evidence type="ECO:0000256" key="3">
    <source>
        <dbReference type="SAM" id="Phobius"/>
    </source>
</evidence>
<comment type="similarity">
    <text evidence="1">Belongs to the GdpP/PdeA phosphodiesterase family.</text>
</comment>
<dbReference type="GO" id="GO:0016787">
    <property type="term" value="F:hydrolase activity"/>
    <property type="evidence" value="ECO:0007669"/>
    <property type="project" value="UniProtKB-UniRule"/>
</dbReference>
<feature type="domain" description="DDH" evidence="4">
    <location>
        <begin position="370"/>
        <end position="525"/>
    </location>
</feature>
<feature type="binding site" evidence="2">
    <location>
        <position position="449"/>
    </location>
    <ligand>
        <name>Mn(2+)</name>
        <dbReference type="ChEBI" id="CHEBI:29035"/>
        <label>2</label>
    </ligand>
</feature>
<evidence type="ECO:0000313" key="6">
    <source>
        <dbReference type="EMBL" id="KEZ89554.1"/>
    </source>
</evidence>
<protein>
    <recommendedName>
        <fullName evidence="1">Cyclic-di-AMP phosphodiesterase</fullName>
        <ecNumber evidence="1">3.1.4.-</ecNumber>
    </recommendedName>
</protein>
<dbReference type="EMBL" id="JPME01000016">
    <property type="protein sequence ID" value="KEZ89554.1"/>
    <property type="molecule type" value="Genomic_DNA"/>
</dbReference>
<dbReference type="GO" id="GO:0106409">
    <property type="term" value="F:cyclic-di-AMP phosphodiesterase activity"/>
    <property type="evidence" value="ECO:0007669"/>
    <property type="project" value="RHEA"/>
</dbReference>
<dbReference type="GO" id="GO:0046872">
    <property type="term" value="F:metal ion binding"/>
    <property type="evidence" value="ECO:0007669"/>
    <property type="project" value="UniProtKB-KW"/>
</dbReference>
<dbReference type="InterPro" id="IPR001667">
    <property type="entry name" value="DDH_dom"/>
</dbReference>
<dbReference type="Pfam" id="PF24898">
    <property type="entry name" value="GGDEF_GdpP"/>
    <property type="match status" value="1"/>
</dbReference>
<dbReference type="Pfam" id="PF02272">
    <property type="entry name" value="DHHA1"/>
    <property type="match status" value="1"/>
</dbReference>
<feature type="binding site" evidence="2">
    <location>
        <position position="375"/>
    </location>
    <ligand>
        <name>Mn(2+)</name>
        <dbReference type="ChEBI" id="CHEBI:29035"/>
        <label>1</label>
    </ligand>
</feature>
<dbReference type="PANTHER" id="PTHR47618">
    <property type="entry name" value="BIFUNCTIONAL OLIGORIBONUCLEASE AND PAP PHOSPHATASE NRNA"/>
    <property type="match status" value="1"/>
</dbReference>
<dbReference type="GO" id="GO:0003676">
    <property type="term" value="F:nucleic acid binding"/>
    <property type="evidence" value="ECO:0007669"/>
    <property type="project" value="UniProtKB-UniRule"/>
</dbReference>
<comment type="catalytic activity">
    <reaction evidence="1">
        <text>3',3'-c-di-AMP + H2O = 5'-O-phosphonoadenylyl-(3'-&gt;5')-adenosine + H(+)</text>
        <dbReference type="Rhea" id="RHEA:54420"/>
        <dbReference type="ChEBI" id="CHEBI:15377"/>
        <dbReference type="ChEBI" id="CHEBI:15378"/>
        <dbReference type="ChEBI" id="CHEBI:71500"/>
        <dbReference type="ChEBI" id="CHEBI:138171"/>
    </reaction>
</comment>
<feature type="binding site" evidence="2">
    <location>
        <position position="528"/>
    </location>
    <ligand>
        <name>Mn(2+)</name>
        <dbReference type="ChEBI" id="CHEBI:29035"/>
        <label>2</label>
    </ligand>
</feature>